<dbReference type="Proteomes" id="UP000594014">
    <property type="component" value="Chromosome"/>
</dbReference>
<keyword evidence="2" id="KW-1185">Reference proteome</keyword>
<name>A0ACD1A8B2_9FIRM</name>
<gene>
    <name evidence="1" type="ORF">FRZ06_04590</name>
</gene>
<dbReference type="EMBL" id="CP042469">
    <property type="protein sequence ID" value="QOX62675.1"/>
    <property type="molecule type" value="Genomic_DNA"/>
</dbReference>
<proteinExistence type="predicted"/>
<evidence type="ECO:0000313" key="2">
    <source>
        <dbReference type="Proteomes" id="UP000594014"/>
    </source>
</evidence>
<sequence>MPKSIIIIGAGMGGLTAGIYGQKNGFETRIYEMNHRPGGQCTSWKRGEYTFDACIHHLMGCAPKSKLNMFWREIGAMSANFVRTKECVSVASSDGTVFYDYYDPDELEKHLLQLSPQDKGVISEYIQGIRKASKFDMTGNLIMGNYLGILLHLPAVLGNMKWFKVSMGQFAERFRDPFLKKAFPLLVYSNPEVPVFLHMMRHASGYKRDIAWPIGASNAFVAGIVKQYEGLGGKIHLRRKVEKIITEHGRAVGIRLADGTEEFADIVISNADGRKTLLELLDGSFMDDTLRSYCAEPADLSEFAVTVYIGVNRDLTKEPSSMILLLDEPVTLGDQIFNSLEMQAYGFDKTMAPEGKGVIKVEFRSTYSYWKELSSNKEDYNAEKKKTADRVIGLLEARFPGIKEQVEAVDVSTLLTWERFMGGTHGFNNAPSKEPDFISSMVSPKGMTVPGLKNFYFTGIWTTGAGALFLNALSGKKAIKKICKENGMKFQTEDK</sequence>
<protein>
    <submittedName>
        <fullName evidence="1">NAD(P)/FAD-dependent oxidoreductase</fullName>
    </submittedName>
</protein>
<accession>A0ACD1A8B2</accession>
<reference evidence="1" key="1">
    <citation type="submission" date="2019-08" db="EMBL/GenBank/DDBJ databases">
        <title>Genome sequence of Clostridiales bacterium MT110.</title>
        <authorList>
            <person name="Cao J."/>
        </authorList>
    </citation>
    <scope>NUCLEOTIDE SEQUENCE</scope>
    <source>
        <strain evidence="1">MT110</strain>
    </source>
</reference>
<organism evidence="1 2">
    <name type="scientific">Anoxybacterium hadale</name>
    <dbReference type="NCBI Taxonomy" id="3408580"/>
    <lineage>
        <taxon>Bacteria</taxon>
        <taxon>Bacillati</taxon>
        <taxon>Bacillota</taxon>
        <taxon>Clostridia</taxon>
        <taxon>Peptostreptococcales</taxon>
        <taxon>Anaerovoracaceae</taxon>
        <taxon>Anoxybacterium</taxon>
    </lineage>
</organism>
<evidence type="ECO:0000313" key="1">
    <source>
        <dbReference type="EMBL" id="QOX62675.1"/>
    </source>
</evidence>